<keyword evidence="8" id="KW-0963">Cytoplasm</keyword>
<dbReference type="Pfam" id="PF01336">
    <property type="entry name" value="tRNA_anti-codon"/>
    <property type="match status" value="1"/>
</dbReference>
<dbReference type="PRINTS" id="PR00982">
    <property type="entry name" value="TRNASYNTHLYS"/>
</dbReference>
<dbReference type="AlphaFoldDB" id="C6I0B6"/>
<organism evidence="12 13">
    <name type="scientific">Leptospirillum ferrodiazotrophum</name>
    <dbReference type="NCBI Taxonomy" id="412449"/>
    <lineage>
        <taxon>Bacteria</taxon>
        <taxon>Pseudomonadati</taxon>
        <taxon>Nitrospirota</taxon>
        <taxon>Nitrospiria</taxon>
        <taxon>Nitrospirales</taxon>
        <taxon>Nitrospiraceae</taxon>
        <taxon>Leptospirillum</taxon>
    </lineage>
</organism>
<dbReference type="GO" id="GO:0004824">
    <property type="term" value="F:lysine-tRNA ligase activity"/>
    <property type="evidence" value="ECO:0007669"/>
    <property type="project" value="UniProtKB-UniRule"/>
</dbReference>
<feature type="region of interest" description="Disordered" evidence="10">
    <location>
        <begin position="1"/>
        <end position="35"/>
    </location>
</feature>
<dbReference type="PANTHER" id="PTHR42918">
    <property type="entry name" value="LYSYL-TRNA SYNTHETASE"/>
    <property type="match status" value="1"/>
</dbReference>
<feature type="compositionally biased region" description="Polar residues" evidence="10">
    <location>
        <begin position="1"/>
        <end position="10"/>
    </location>
</feature>
<evidence type="ECO:0000256" key="9">
    <source>
        <dbReference type="RuleBase" id="RU000336"/>
    </source>
</evidence>
<dbReference type="PROSITE" id="PS50862">
    <property type="entry name" value="AA_TRNA_LIGASE_II"/>
    <property type="match status" value="1"/>
</dbReference>
<evidence type="ECO:0000256" key="10">
    <source>
        <dbReference type="SAM" id="MobiDB-lite"/>
    </source>
</evidence>
<dbReference type="InterPro" id="IPR018149">
    <property type="entry name" value="Lys-tRNA-synth_II_C"/>
</dbReference>
<comment type="catalytic activity">
    <reaction evidence="7 8 9">
        <text>tRNA(Lys) + L-lysine + ATP = L-lysyl-tRNA(Lys) + AMP + diphosphate</text>
        <dbReference type="Rhea" id="RHEA:20792"/>
        <dbReference type="Rhea" id="RHEA-COMP:9696"/>
        <dbReference type="Rhea" id="RHEA-COMP:9697"/>
        <dbReference type="ChEBI" id="CHEBI:30616"/>
        <dbReference type="ChEBI" id="CHEBI:32551"/>
        <dbReference type="ChEBI" id="CHEBI:33019"/>
        <dbReference type="ChEBI" id="CHEBI:78442"/>
        <dbReference type="ChEBI" id="CHEBI:78529"/>
        <dbReference type="ChEBI" id="CHEBI:456215"/>
        <dbReference type="EC" id="6.1.1.6"/>
    </reaction>
</comment>
<dbReference type="InterPro" id="IPR002313">
    <property type="entry name" value="Lys-tRNA-ligase_II"/>
</dbReference>
<evidence type="ECO:0000256" key="6">
    <source>
        <dbReference type="ARBA" id="ARBA00023146"/>
    </source>
</evidence>
<dbReference type="Pfam" id="PF00152">
    <property type="entry name" value="tRNA-synt_2"/>
    <property type="match status" value="1"/>
</dbReference>
<dbReference type="NCBIfam" id="NF001756">
    <property type="entry name" value="PRK00484.1"/>
    <property type="match status" value="1"/>
</dbReference>
<evidence type="ECO:0000259" key="11">
    <source>
        <dbReference type="PROSITE" id="PS50862"/>
    </source>
</evidence>
<dbReference type="Gene3D" id="3.30.930.10">
    <property type="entry name" value="Bira Bifunctional Protein, Domain 2"/>
    <property type="match status" value="1"/>
</dbReference>
<keyword evidence="6 8" id="KW-0030">Aminoacyl-tRNA synthetase</keyword>
<dbReference type="PANTHER" id="PTHR42918:SF15">
    <property type="entry name" value="LYSINE--TRNA LIGASE, CHLOROPLASTIC_MITOCHONDRIAL"/>
    <property type="match status" value="1"/>
</dbReference>
<keyword evidence="2 8" id="KW-0436">Ligase</keyword>
<evidence type="ECO:0000256" key="4">
    <source>
        <dbReference type="ARBA" id="ARBA00022741"/>
    </source>
</evidence>
<evidence type="ECO:0000256" key="5">
    <source>
        <dbReference type="ARBA" id="ARBA00022840"/>
    </source>
</evidence>
<dbReference type="SUPFAM" id="SSF50249">
    <property type="entry name" value="Nucleic acid-binding proteins"/>
    <property type="match status" value="1"/>
</dbReference>
<comment type="subunit">
    <text evidence="8">Homodimer.</text>
</comment>
<dbReference type="GO" id="GO:0005829">
    <property type="term" value="C:cytosol"/>
    <property type="evidence" value="ECO:0007669"/>
    <property type="project" value="TreeGrafter"/>
</dbReference>
<dbReference type="CDD" id="cd00775">
    <property type="entry name" value="LysRS_core"/>
    <property type="match status" value="1"/>
</dbReference>
<dbReference type="InterPro" id="IPR044136">
    <property type="entry name" value="Lys-tRNA-ligase_II_N"/>
</dbReference>
<comment type="subcellular location">
    <subcellularLocation>
        <location evidence="8">Cytoplasm</location>
    </subcellularLocation>
</comment>
<evidence type="ECO:0000256" key="7">
    <source>
        <dbReference type="ARBA" id="ARBA00048573"/>
    </source>
</evidence>
<accession>C6I0B6</accession>
<dbReference type="InterPro" id="IPR004364">
    <property type="entry name" value="Aa-tRNA-synt_II"/>
</dbReference>
<feature type="domain" description="Aminoacyl-transfer RNA synthetases class-II family profile" evidence="11">
    <location>
        <begin position="184"/>
        <end position="506"/>
    </location>
</feature>
<dbReference type="GO" id="GO:0006430">
    <property type="term" value="P:lysyl-tRNA aminoacylation"/>
    <property type="evidence" value="ECO:0007669"/>
    <property type="project" value="UniProtKB-UniRule"/>
</dbReference>
<dbReference type="GO" id="GO:0005524">
    <property type="term" value="F:ATP binding"/>
    <property type="evidence" value="ECO:0007669"/>
    <property type="project" value="UniProtKB-UniRule"/>
</dbReference>
<reference evidence="12 13" key="1">
    <citation type="journal article" date="2009" name="Appl. Environ. Microbiol.">
        <title>Community genomic and proteomic analyses of chemoautotrophic iron-oxidizing "Leptospirillum rubarum" (Group II) and "Leptospirillum ferrodiazotrophum" (Group III) bacteria in acid mine drainage biofilms.</title>
        <authorList>
            <person name="Goltsman D.S."/>
            <person name="Denef V.J."/>
            <person name="Singer S.W."/>
            <person name="VerBerkmoes N.C."/>
            <person name="Lefsrud M."/>
            <person name="Mueller R.S."/>
            <person name="Dick G.J."/>
            <person name="Sun C.L."/>
            <person name="Wheeler K.E."/>
            <person name="Zemla A."/>
            <person name="Baker B.J."/>
            <person name="Hauser L."/>
            <person name="Land M."/>
            <person name="Shah M.B."/>
            <person name="Thelen M.P."/>
            <person name="Hettich R.L."/>
            <person name="Banfield J.F."/>
        </authorList>
    </citation>
    <scope>NUCLEOTIDE SEQUENCE [LARGE SCALE GENOMIC DNA]</scope>
</reference>
<gene>
    <name evidence="8" type="primary">lysS</name>
    <name evidence="12" type="ORF">UBAL3_95680008</name>
</gene>
<proteinExistence type="inferred from homology"/>
<feature type="binding site" evidence="8">
    <location>
        <position position="425"/>
    </location>
    <ligand>
        <name>Mg(2+)</name>
        <dbReference type="ChEBI" id="CHEBI:18420"/>
        <label>1</label>
    </ligand>
</feature>
<keyword evidence="4 8" id="KW-0547">Nucleotide-binding</keyword>
<sequence length="508" mass="57686">MTSEPQSTPSAPLEQSEHERVRRNKRDQILARGIDPYGSPFPRRETIASLRERTAALTPETLPDPAPQARIAGRIVLMRKFGKAFFATLQDEGERFQIYAKADALGDDYATWAELLDLGDIVGVEGTFFFTKTGEPTLQATSLTLLSKSIRPLPDKWHGLSDTEARYRQRYVDLIVTPDTHRVFVTRSLIVRFIRRFMDGEGFIEVETPMMQPTPGGALARPFSTHHNALDLELFLRIAPELYLKRLIVGGMTRVYEINRNFRNEGVSTRHNPEFTMMEFYAAYASYEELMDLTERLLSDLARHIHGTTRLPFGDWEIDLTPPFRRISYLDSIGEAFGLSPEDYFDDRRLLDLLHSKNLPVPEPRPGKPYVALLLNVLFEEAIEPTLIQPTFVTGYPKAISPLARSSENDPEVTDRFELFIAGIEVANGFNELNDPDEQLRRFLAQQESRQSGDLEAPPPDYDYVRALEYGLPPTAGEGIGIDRLVMLLTNQTSIRDVLLFPLLRPDA</sequence>
<dbReference type="Gene3D" id="2.40.50.140">
    <property type="entry name" value="Nucleic acid-binding proteins"/>
    <property type="match status" value="1"/>
</dbReference>
<evidence type="ECO:0000313" key="13">
    <source>
        <dbReference type="Proteomes" id="UP000009374"/>
    </source>
</evidence>
<dbReference type="HAMAP" id="MF_00252">
    <property type="entry name" value="Lys_tRNA_synth_class2"/>
    <property type="match status" value="1"/>
</dbReference>
<keyword evidence="5 8" id="KW-0067">ATP-binding</keyword>
<evidence type="ECO:0000256" key="8">
    <source>
        <dbReference type="HAMAP-Rule" id="MF_00252"/>
    </source>
</evidence>
<dbReference type="EC" id="6.1.1.6" evidence="8"/>
<comment type="similarity">
    <text evidence="1 8">Belongs to the class-II aminoacyl-tRNA synthetase family.</text>
</comment>
<evidence type="ECO:0000313" key="12">
    <source>
        <dbReference type="EMBL" id="EES51571.1"/>
    </source>
</evidence>
<dbReference type="NCBIfam" id="TIGR00499">
    <property type="entry name" value="lysS_bact"/>
    <property type="match status" value="1"/>
</dbReference>
<feature type="binding site" evidence="8">
    <location>
        <position position="418"/>
    </location>
    <ligand>
        <name>Mg(2+)</name>
        <dbReference type="ChEBI" id="CHEBI:18420"/>
        <label>1</label>
    </ligand>
</feature>
<dbReference type="CDD" id="cd04322">
    <property type="entry name" value="LysRS_N"/>
    <property type="match status" value="1"/>
</dbReference>
<dbReference type="EMBL" id="GG693887">
    <property type="protein sequence ID" value="EES51571.1"/>
    <property type="molecule type" value="Genomic_DNA"/>
</dbReference>
<dbReference type="SUPFAM" id="SSF55681">
    <property type="entry name" value="Class II aaRS and biotin synthetases"/>
    <property type="match status" value="1"/>
</dbReference>
<evidence type="ECO:0000256" key="2">
    <source>
        <dbReference type="ARBA" id="ARBA00022598"/>
    </source>
</evidence>
<feature type="binding site" evidence="8">
    <location>
        <position position="425"/>
    </location>
    <ligand>
        <name>Mg(2+)</name>
        <dbReference type="ChEBI" id="CHEBI:18420"/>
        <label>2</label>
    </ligand>
</feature>
<keyword evidence="8 9" id="KW-0460">Magnesium</keyword>
<name>C6I0B6_9BACT</name>
<dbReference type="GO" id="GO:0000287">
    <property type="term" value="F:magnesium ion binding"/>
    <property type="evidence" value="ECO:0007669"/>
    <property type="project" value="UniProtKB-UniRule"/>
</dbReference>
<keyword evidence="13" id="KW-1185">Reference proteome</keyword>
<protein>
    <recommendedName>
        <fullName evidence="8">Lysine--tRNA ligase</fullName>
        <ecNumber evidence="8">6.1.1.6</ecNumber>
    </recommendedName>
    <alternativeName>
        <fullName evidence="8">Lysyl-tRNA synthetase</fullName>
        <shortName evidence="8">LysRS</shortName>
    </alternativeName>
</protein>
<evidence type="ECO:0000256" key="1">
    <source>
        <dbReference type="ARBA" id="ARBA00008226"/>
    </source>
</evidence>
<comment type="cofactor">
    <cofactor evidence="8 9">
        <name>Mg(2+)</name>
        <dbReference type="ChEBI" id="CHEBI:18420"/>
    </cofactor>
    <text evidence="8 9">Binds 3 Mg(2+) ions per subunit.</text>
</comment>
<dbReference type="InterPro" id="IPR004365">
    <property type="entry name" value="NA-bd_OB_tRNA"/>
</dbReference>
<keyword evidence="8" id="KW-0648">Protein biosynthesis</keyword>
<keyword evidence="3 8" id="KW-0479">Metal-binding</keyword>
<dbReference type="InterPro" id="IPR012340">
    <property type="entry name" value="NA-bd_OB-fold"/>
</dbReference>
<dbReference type="GO" id="GO:0000049">
    <property type="term" value="F:tRNA binding"/>
    <property type="evidence" value="ECO:0007669"/>
    <property type="project" value="TreeGrafter"/>
</dbReference>
<dbReference type="InterPro" id="IPR006195">
    <property type="entry name" value="aa-tRNA-synth_II"/>
</dbReference>
<evidence type="ECO:0000256" key="3">
    <source>
        <dbReference type="ARBA" id="ARBA00022723"/>
    </source>
</evidence>
<dbReference type="InterPro" id="IPR045864">
    <property type="entry name" value="aa-tRNA-synth_II/BPL/LPL"/>
</dbReference>
<dbReference type="Proteomes" id="UP000009374">
    <property type="component" value="Unassembled WGS sequence"/>
</dbReference>